<organism evidence="2 4">
    <name type="scientific">Lentilactobacillus farraginis DSM 18382 = JCM 14108</name>
    <dbReference type="NCBI Taxonomy" id="1423743"/>
    <lineage>
        <taxon>Bacteria</taxon>
        <taxon>Bacillati</taxon>
        <taxon>Bacillota</taxon>
        <taxon>Bacilli</taxon>
        <taxon>Lactobacillales</taxon>
        <taxon>Lactobacillaceae</taxon>
        <taxon>Lentilactobacillus</taxon>
    </lineage>
</organism>
<dbReference type="Proteomes" id="UP000019488">
    <property type="component" value="Unassembled WGS sequence"/>
</dbReference>
<evidence type="ECO:0000313" key="4">
    <source>
        <dbReference type="Proteomes" id="UP000019488"/>
    </source>
</evidence>
<name>X0PK14_9LACO</name>
<evidence type="ECO:0000313" key="5">
    <source>
        <dbReference type="Proteomes" id="UP000051966"/>
    </source>
</evidence>
<dbReference type="GO" id="GO:0016887">
    <property type="term" value="F:ATP hydrolysis activity"/>
    <property type="evidence" value="ECO:0007669"/>
    <property type="project" value="InterPro"/>
</dbReference>
<dbReference type="PANTHER" id="PTHR35894:SF1">
    <property type="entry name" value="PHOSPHORIBULOKINASE _ URIDINE KINASE FAMILY"/>
    <property type="match status" value="1"/>
</dbReference>
<dbReference type="PANTHER" id="PTHR35894">
    <property type="entry name" value="GENERAL SECRETION PATHWAY PROTEIN A-RELATED"/>
    <property type="match status" value="1"/>
</dbReference>
<dbReference type="InterPro" id="IPR003593">
    <property type="entry name" value="AAA+_ATPase"/>
</dbReference>
<gene>
    <name evidence="3" type="ORF">FD41_GL000116</name>
    <name evidence="2" type="ORF">JCM14108_2672</name>
</gene>
<sequence length="266" mass="30406">MDYLMYYGMTHNPFDKSVQTVIKTIDYKELTFRLNYLIKTLGLGVVTGRPGAGKTIILRDFVRQLDPNQYRVNYIPLSTVSVSDFYDQLAVNIGLEPAYRKAQKFRQIQERITEMHDIERVTPIFIIDEAQYLNGAILDELMLITNFDMDAQKKCVVILAGLPVLAQRIQRPQFEAFRQRIAINYQVIGMENEEAVHYVNDKFKAAGVTSPIINKEAVQTIIKNAGESIRRLDLIITQCLILGANKQQKIIDNETVFEANSELALL</sequence>
<reference evidence="2" key="1">
    <citation type="journal article" date="2014" name="Genome Announc.">
        <title>Draft Genome Sequences of Two Lactobacillus Strains, L. farraginis JCM 14108T and L. composti JCM 14202T, Isolated from Compost of Distilled Shochu Residue.</title>
        <authorList>
            <person name="Yuki M."/>
            <person name="Oshima K."/>
            <person name="Suda W."/>
            <person name="Kitahara M."/>
            <person name="Kitamura K."/>
            <person name="Iida T."/>
            <person name="Hattori M."/>
            <person name="Ohkuma M."/>
        </authorList>
    </citation>
    <scope>NUCLEOTIDE SEQUENCE [LARGE SCALE GENOMIC DNA]</scope>
    <source>
        <strain evidence="2">JCM 14108</strain>
    </source>
</reference>
<dbReference type="EMBL" id="AZFY01000082">
    <property type="protein sequence ID" value="KRM08560.1"/>
    <property type="molecule type" value="Genomic_DNA"/>
</dbReference>
<protein>
    <submittedName>
        <fullName evidence="3">Aaa atpase</fullName>
    </submittedName>
</protein>
<dbReference type="Gene3D" id="3.40.50.300">
    <property type="entry name" value="P-loop containing nucleotide triphosphate hydrolases"/>
    <property type="match status" value="1"/>
</dbReference>
<dbReference type="PATRIC" id="fig|1423743.5.peg.124"/>
<comment type="caution">
    <text evidence="2">The sequence shown here is derived from an EMBL/GenBank/DDBJ whole genome shotgun (WGS) entry which is preliminary data.</text>
</comment>
<proteinExistence type="predicted"/>
<dbReference type="STRING" id="1423743.FD41_GL000116"/>
<dbReference type="InterPro" id="IPR049945">
    <property type="entry name" value="AAA_22"/>
</dbReference>
<dbReference type="InterPro" id="IPR052026">
    <property type="entry name" value="ExeA_AAA_ATPase_DNA-bind"/>
</dbReference>
<evidence type="ECO:0000259" key="1">
    <source>
        <dbReference type="SMART" id="SM00382"/>
    </source>
</evidence>
<evidence type="ECO:0000313" key="3">
    <source>
        <dbReference type="EMBL" id="KRM08560.1"/>
    </source>
</evidence>
<feature type="domain" description="AAA+ ATPase" evidence="1">
    <location>
        <begin position="40"/>
        <end position="187"/>
    </location>
</feature>
<dbReference type="SUPFAM" id="SSF52540">
    <property type="entry name" value="P-loop containing nucleoside triphosphate hydrolases"/>
    <property type="match status" value="1"/>
</dbReference>
<reference evidence="3 5" key="2">
    <citation type="journal article" date="2015" name="Genome Announc.">
        <title>Expanding the biotechnology potential of lactobacilli through comparative genomics of 213 strains and associated genera.</title>
        <authorList>
            <person name="Sun Z."/>
            <person name="Harris H.M."/>
            <person name="McCann A."/>
            <person name="Guo C."/>
            <person name="Argimon S."/>
            <person name="Zhang W."/>
            <person name="Yang X."/>
            <person name="Jeffery I.B."/>
            <person name="Cooney J.C."/>
            <person name="Kagawa T.F."/>
            <person name="Liu W."/>
            <person name="Song Y."/>
            <person name="Salvetti E."/>
            <person name="Wrobel A."/>
            <person name="Rasinkangas P."/>
            <person name="Parkhill J."/>
            <person name="Rea M.C."/>
            <person name="O'Sullivan O."/>
            <person name="Ritari J."/>
            <person name="Douillard F.P."/>
            <person name="Paul Ross R."/>
            <person name="Yang R."/>
            <person name="Briner A.E."/>
            <person name="Felis G.E."/>
            <person name="de Vos W.M."/>
            <person name="Barrangou R."/>
            <person name="Klaenhammer T.R."/>
            <person name="Caufield P.W."/>
            <person name="Cui Y."/>
            <person name="Zhang H."/>
            <person name="O'Toole P.W."/>
        </authorList>
    </citation>
    <scope>NUCLEOTIDE SEQUENCE [LARGE SCALE GENOMIC DNA]</scope>
    <source>
        <strain evidence="3 5">DSM 18382</strain>
    </source>
</reference>
<evidence type="ECO:0000313" key="2">
    <source>
        <dbReference type="EMBL" id="GAF37617.1"/>
    </source>
</evidence>
<dbReference type="Proteomes" id="UP000051966">
    <property type="component" value="Unassembled WGS sequence"/>
</dbReference>
<keyword evidence="5" id="KW-1185">Reference proteome</keyword>
<dbReference type="SMART" id="SM00382">
    <property type="entry name" value="AAA"/>
    <property type="match status" value="1"/>
</dbReference>
<dbReference type="EMBL" id="BAKI01000039">
    <property type="protein sequence ID" value="GAF37617.1"/>
    <property type="molecule type" value="Genomic_DNA"/>
</dbReference>
<dbReference type="OrthoDB" id="9815896at2"/>
<dbReference type="AlphaFoldDB" id="X0PK14"/>
<dbReference type="InterPro" id="IPR027417">
    <property type="entry name" value="P-loop_NTPase"/>
</dbReference>
<dbReference type="RefSeq" id="WP_035180839.1">
    <property type="nucleotide sequence ID" value="NZ_AZFY01000082.1"/>
</dbReference>
<dbReference type="Pfam" id="PF13401">
    <property type="entry name" value="AAA_22"/>
    <property type="match status" value="1"/>
</dbReference>
<accession>X0PK14</accession>
<dbReference type="eggNOG" id="COG3267">
    <property type="taxonomic scope" value="Bacteria"/>
</dbReference>